<dbReference type="InterPro" id="IPR006119">
    <property type="entry name" value="Resolv_N"/>
</dbReference>
<evidence type="ECO:0000256" key="5">
    <source>
        <dbReference type="PROSITE-ProRule" id="PRU10137"/>
    </source>
</evidence>
<dbReference type="PROSITE" id="PS00397">
    <property type="entry name" value="RECOMBINASES_1"/>
    <property type="match status" value="1"/>
</dbReference>
<dbReference type="GO" id="GO:0015074">
    <property type="term" value="P:DNA integration"/>
    <property type="evidence" value="ECO:0007669"/>
    <property type="project" value="UniProtKB-KW"/>
</dbReference>
<evidence type="ECO:0000259" key="7">
    <source>
        <dbReference type="PROSITE" id="PS51737"/>
    </source>
</evidence>
<dbReference type="InterPro" id="IPR050639">
    <property type="entry name" value="SSR_resolvase"/>
</dbReference>
<dbReference type="EMBL" id="SNXS01000015">
    <property type="protein sequence ID" value="TDP60655.1"/>
    <property type="molecule type" value="Genomic_DNA"/>
</dbReference>
<dbReference type="InterPro" id="IPR036162">
    <property type="entry name" value="Resolvase-like_N_sf"/>
</dbReference>
<evidence type="ECO:0000313" key="8">
    <source>
        <dbReference type="EMBL" id="TDP60655.1"/>
    </source>
</evidence>
<dbReference type="SUPFAM" id="SSF53041">
    <property type="entry name" value="Resolvase-like"/>
    <property type="match status" value="1"/>
</dbReference>
<proteinExistence type="predicted"/>
<feature type="active site" description="O-(5'-phospho-DNA)-serine intermediate" evidence="4 5">
    <location>
        <position position="11"/>
    </location>
</feature>
<dbReference type="PROSITE" id="PS51737">
    <property type="entry name" value="RECOMBINASE_DNA_BIND"/>
    <property type="match status" value="1"/>
</dbReference>
<evidence type="ECO:0000256" key="2">
    <source>
        <dbReference type="ARBA" id="ARBA00023125"/>
    </source>
</evidence>
<reference evidence="8 9" key="1">
    <citation type="submission" date="2019-03" db="EMBL/GenBank/DDBJ databases">
        <title>Genomic Encyclopedia of Type Strains, Phase IV (KMG-IV): sequencing the most valuable type-strain genomes for metagenomic binning, comparative biology and taxonomic classification.</title>
        <authorList>
            <person name="Goeker M."/>
        </authorList>
    </citation>
    <scope>NUCLEOTIDE SEQUENCE [LARGE SCALE GENOMIC DNA]</scope>
    <source>
        <strain evidence="8 9">DSM 16998</strain>
    </source>
</reference>
<keyword evidence="2" id="KW-0238">DNA-binding</keyword>
<keyword evidence="9" id="KW-1185">Reference proteome</keyword>
<dbReference type="Gene3D" id="3.90.1750.20">
    <property type="entry name" value="Putative Large Serine Recombinase, Chain B, Domain 2"/>
    <property type="match status" value="1"/>
</dbReference>
<dbReference type="Proteomes" id="UP000295361">
    <property type="component" value="Unassembled WGS sequence"/>
</dbReference>
<dbReference type="SMART" id="SM00857">
    <property type="entry name" value="Resolvase"/>
    <property type="match status" value="1"/>
</dbReference>
<dbReference type="Pfam" id="PF07508">
    <property type="entry name" value="Recombinase"/>
    <property type="match status" value="1"/>
</dbReference>
<dbReference type="PROSITE" id="PS51736">
    <property type="entry name" value="RECOMBINASES_3"/>
    <property type="match status" value="1"/>
</dbReference>
<dbReference type="Pfam" id="PF00239">
    <property type="entry name" value="Resolvase"/>
    <property type="match status" value="1"/>
</dbReference>
<dbReference type="InterPro" id="IPR038109">
    <property type="entry name" value="DNA_bind_recomb_sf"/>
</dbReference>
<dbReference type="AlphaFoldDB" id="A0A4R6QE35"/>
<dbReference type="OrthoDB" id="2290206at2"/>
<dbReference type="RefSeq" id="WP_133703898.1">
    <property type="nucleotide sequence ID" value="NZ_SNXS01000015.1"/>
</dbReference>
<feature type="domain" description="Resolvase/invertase-type recombinase catalytic" evidence="6">
    <location>
        <begin position="3"/>
        <end position="148"/>
    </location>
</feature>
<organism evidence="8 9">
    <name type="scientific">Roseateles toxinivorans</name>
    <dbReference type="NCBI Taxonomy" id="270368"/>
    <lineage>
        <taxon>Bacteria</taxon>
        <taxon>Pseudomonadati</taxon>
        <taxon>Pseudomonadota</taxon>
        <taxon>Betaproteobacteria</taxon>
        <taxon>Burkholderiales</taxon>
        <taxon>Sphaerotilaceae</taxon>
        <taxon>Roseateles</taxon>
    </lineage>
</organism>
<sequence length="525" mass="59104">MKKYAAYIRVSTIRQGEKGTSLLEQKFAIEGYAKREGLSIGAWFEEKETAAKIGRTVFMSMLKQIQRGGFDGLVLHKIDRGARNLKDWAELSQLSDTGVDVRVAGDSVDLNSRGGRLSADIQAVVAADYIRNLREEVKKGQRGRLKQGLYPWKPPIGYLSAGSGNPATICPVVGPLVREAFETYANGHLSIKELRHHMAKRGLDTGSGKPFAINRMHELLCRSFYYGLINVKSEAYIGAHEPLISKRLFDAAQDVMRGRLKRTTFIRKQYAFQKLLRCTQCDIVLYAETQKGHIYYRCHSEGCRGVCIRESIVVEALRNEIQMLGLSDAAITQFSIMFTATLASAVDSVSERQKILILQRERGKDAVVRLTDAYLDQAIDRVTFGERKQRLLDEQLKLQSELAEIASSAAYIEFKGREFLELLKALENIRKVGFSADQRRYVQKTISNFGITGKSVEITWKKSLSLMKERGVLFACGAARDRYRTLEGNDNQEGMHASLDMMKEIVNEVLFPTDEDNCDSSHSVQ</sequence>
<feature type="domain" description="Recombinase" evidence="7">
    <location>
        <begin position="155"/>
        <end position="262"/>
    </location>
</feature>
<gene>
    <name evidence="8" type="ORF">DES47_11577</name>
</gene>
<evidence type="ECO:0000256" key="1">
    <source>
        <dbReference type="ARBA" id="ARBA00022908"/>
    </source>
</evidence>
<protein>
    <submittedName>
        <fullName evidence="8">DNA invertase Pin-like site-specific DNA recombinase</fullName>
    </submittedName>
</protein>
<dbReference type="InterPro" id="IPR011109">
    <property type="entry name" value="DNA_bind_recombinase_dom"/>
</dbReference>
<dbReference type="InParanoid" id="A0A4R6QE35"/>
<evidence type="ECO:0000256" key="4">
    <source>
        <dbReference type="PIRSR" id="PIRSR606118-50"/>
    </source>
</evidence>
<evidence type="ECO:0000256" key="3">
    <source>
        <dbReference type="ARBA" id="ARBA00023172"/>
    </source>
</evidence>
<dbReference type="PANTHER" id="PTHR30461:SF23">
    <property type="entry name" value="DNA RECOMBINASE-RELATED"/>
    <property type="match status" value="1"/>
</dbReference>
<evidence type="ECO:0000259" key="6">
    <source>
        <dbReference type="PROSITE" id="PS51736"/>
    </source>
</evidence>
<dbReference type="GO" id="GO:0003677">
    <property type="term" value="F:DNA binding"/>
    <property type="evidence" value="ECO:0007669"/>
    <property type="project" value="UniProtKB-KW"/>
</dbReference>
<keyword evidence="1" id="KW-0229">DNA integration</keyword>
<comment type="caution">
    <text evidence="8">The sequence shown here is derived from an EMBL/GenBank/DDBJ whole genome shotgun (WGS) entry which is preliminary data.</text>
</comment>
<dbReference type="GO" id="GO:0000150">
    <property type="term" value="F:DNA strand exchange activity"/>
    <property type="evidence" value="ECO:0007669"/>
    <property type="project" value="InterPro"/>
</dbReference>
<dbReference type="CDD" id="cd00338">
    <property type="entry name" value="Ser_Recombinase"/>
    <property type="match status" value="1"/>
</dbReference>
<dbReference type="InterPro" id="IPR006118">
    <property type="entry name" value="Recombinase_CS"/>
</dbReference>
<dbReference type="Gene3D" id="3.40.50.1390">
    <property type="entry name" value="Resolvase, N-terminal catalytic domain"/>
    <property type="match status" value="1"/>
</dbReference>
<evidence type="ECO:0000313" key="9">
    <source>
        <dbReference type="Proteomes" id="UP000295361"/>
    </source>
</evidence>
<keyword evidence="3" id="KW-0233">DNA recombination</keyword>
<dbReference type="PANTHER" id="PTHR30461">
    <property type="entry name" value="DNA-INVERTASE FROM LAMBDOID PROPHAGE"/>
    <property type="match status" value="1"/>
</dbReference>
<name>A0A4R6QE35_9BURK</name>
<accession>A0A4R6QE35</accession>